<evidence type="ECO:0000313" key="4">
    <source>
        <dbReference type="Proteomes" id="UP000002417"/>
    </source>
</evidence>
<proteinExistence type="predicted"/>
<evidence type="ECO:0000313" key="3">
    <source>
        <dbReference type="EMBL" id="ABS68060.1"/>
    </source>
</evidence>
<dbReference type="AlphaFoldDB" id="A7IJ67"/>
<name>A7IJ67_XANP2</name>
<dbReference type="eggNOG" id="ENOG502ZTDU">
    <property type="taxonomic scope" value="Bacteria"/>
</dbReference>
<organism evidence="3 4">
    <name type="scientific">Xanthobacter autotrophicus (strain ATCC BAA-1158 / Py2)</name>
    <dbReference type="NCBI Taxonomy" id="78245"/>
    <lineage>
        <taxon>Bacteria</taxon>
        <taxon>Pseudomonadati</taxon>
        <taxon>Pseudomonadota</taxon>
        <taxon>Alphaproteobacteria</taxon>
        <taxon>Hyphomicrobiales</taxon>
        <taxon>Xanthobacteraceae</taxon>
        <taxon>Xanthobacter</taxon>
    </lineage>
</organism>
<dbReference type="Proteomes" id="UP000002417">
    <property type="component" value="Chromosome"/>
</dbReference>
<feature type="region of interest" description="Disordered" evidence="1">
    <location>
        <begin position="89"/>
        <end position="109"/>
    </location>
</feature>
<feature type="signal peptide" evidence="2">
    <location>
        <begin position="1"/>
        <end position="25"/>
    </location>
</feature>
<gene>
    <name evidence="3" type="ordered locus">Xaut_2820</name>
</gene>
<evidence type="ECO:0000256" key="2">
    <source>
        <dbReference type="SAM" id="SignalP"/>
    </source>
</evidence>
<dbReference type="OrthoDB" id="8456005at2"/>
<dbReference type="STRING" id="78245.Xaut_2820"/>
<dbReference type="HOGENOM" id="CLU_1304459_0_0_5"/>
<sequence length="211" mass="21664">MRAGPAAISAFLFALLALTAPPVAAQCTLDERQKHDLAHDPASLLDAARAKAGETERGTAGGTTDAVADLSADLRDDLRDDLGSPGLAGMSLAGAAPGQGEANGADAPGLRLNPVAEAFAAHAASPLARSRPDPYRPYQSRPPGAPLLKSDEVAANLKARGFVDVSGVRQRGRSFLAEATGPRGERVRLVLDADSGEINGMQVIGFRPATP</sequence>
<protein>
    <recommendedName>
        <fullName evidence="5">PepSY domain-containing protein</fullName>
    </recommendedName>
</protein>
<keyword evidence="4" id="KW-1185">Reference proteome</keyword>
<dbReference type="EMBL" id="CP000781">
    <property type="protein sequence ID" value="ABS68060.1"/>
    <property type="molecule type" value="Genomic_DNA"/>
</dbReference>
<accession>A7IJ67</accession>
<evidence type="ECO:0000256" key="1">
    <source>
        <dbReference type="SAM" id="MobiDB-lite"/>
    </source>
</evidence>
<keyword evidence="2" id="KW-0732">Signal</keyword>
<dbReference type="KEGG" id="xau:Xaut_2820"/>
<reference evidence="3 4" key="1">
    <citation type="submission" date="2007-07" db="EMBL/GenBank/DDBJ databases">
        <title>Complete sequence of chromosome of Xanthobacter autotrophicus Py2.</title>
        <authorList>
            <consortium name="US DOE Joint Genome Institute"/>
            <person name="Copeland A."/>
            <person name="Lucas S."/>
            <person name="Lapidus A."/>
            <person name="Barry K."/>
            <person name="Glavina del Rio T."/>
            <person name="Hammon N."/>
            <person name="Israni S."/>
            <person name="Dalin E."/>
            <person name="Tice H."/>
            <person name="Pitluck S."/>
            <person name="Sims D."/>
            <person name="Brettin T."/>
            <person name="Bruce D."/>
            <person name="Detter J.C."/>
            <person name="Han C."/>
            <person name="Tapia R."/>
            <person name="Brainard J."/>
            <person name="Schmutz J."/>
            <person name="Larimer F."/>
            <person name="Land M."/>
            <person name="Hauser L."/>
            <person name="Kyrpides N."/>
            <person name="Kim E."/>
            <person name="Ensigns S.A."/>
            <person name="Richardson P."/>
        </authorList>
    </citation>
    <scope>NUCLEOTIDE SEQUENCE [LARGE SCALE GENOMIC DNA]</scope>
    <source>
        <strain evidence="4">ATCC BAA-1158 / Py2</strain>
    </source>
</reference>
<feature type="chain" id="PRO_5002711000" description="PepSY domain-containing protein" evidence="2">
    <location>
        <begin position="26"/>
        <end position="211"/>
    </location>
</feature>
<evidence type="ECO:0008006" key="5">
    <source>
        <dbReference type="Google" id="ProtNLM"/>
    </source>
</evidence>
<feature type="region of interest" description="Disordered" evidence="1">
    <location>
        <begin position="123"/>
        <end position="147"/>
    </location>
</feature>